<feature type="transmembrane region" description="Helical" evidence="1">
    <location>
        <begin position="182"/>
        <end position="202"/>
    </location>
</feature>
<keyword evidence="1" id="KW-1133">Transmembrane helix</keyword>
<dbReference type="Proteomes" id="UP000219356">
    <property type="component" value="Unassembled WGS sequence"/>
</dbReference>
<evidence type="ECO:0000256" key="1">
    <source>
        <dbReference type="SAM" id="Phobius"/>
    </source>
</evidence>
<keyword evidence="1" id="KW-0812">Transmembrane</keyword>
<dbReference type="AlphaFoldDB" id="A0A285P341"/>
<accession>A0A285P341</accession>
<dbReference type="OrthoDB" id="195502at2"/>
<feature type="transmembrane region" description="Helical" evidence="1">
    <location>
        <begin position="156"/>
        <end position="176"/>
    </location>
</feature>
<dbReference type="RefSeq" id="WP_097042931.1">
    <property type="nucleotide sequence ID" value="NZ_OBEK01000004.1"/>
</dbReference>
<dbReference type="InterPro" id="IPR018750">
    <property type="entry name" value="DUF2306_membrane"/>
</dbReference>
<proteinExistence type="predicted"/>
<dbReference type="EMBL" id="OBEK01000004">
    <property type="protein sequence ID" value="SNZ15677.1"/>
    <property type="molecule type" value="Genomic_DNA"/>
</dbReference>
<protein>
    <submittedName>
        <fullName evidence="2">Predicted membrane protein</fullName>
    </submittedName>
</protein>
<keyword evidence="1" id="KW-0472">Membrane</keyword>
<name>A0A285P341_9BACI</name>
<reference evidence="3" key="1">
    <citation type="submission" date="2017-09" db="EMBL/GenBank/DDBJ databases">
        <authorList>
            <person name="Varghese N."/>
            <person name="Submissions S."/>
        </authorList>
    </citation>
    <scope>NUCLEOTIDE SEQUENCE [LARGE SCALE GENOMIC DNA]</scope>
    <source>
        <strain evidence="3">CGMCC 1.8913</strain>
    </source>
</reference>
<keyword evidence="3" id="KW-1185">Reference proteome</keyword>
<sequence length="210" mass="23616">MVTKSMQMRFILLLAIGIAVYAVVQYGIVGMDKAGLIMQKVSSGEIVSSLWKVILGVHIVTSIFALVLGPFLLMEKVRHKNKVLHKRMGYVYTAGVIGGGVSGLYLAYYATGGVIAQTGFGMLAIVWFITVILAVKAAIQKKIAQHRRWTMMNYSLTFAAVTLRIWLGLFMLVFGLQHYDVYYAYTAWICWVPNLLFILVYIKRKKSDVY</sequence>
<feature type="transmembrane region" description="Helical" evidence="1">
    <location>
        <begin position="89"/>
        <end position="108"/>
    </location>
</feature>
<dbReference type="Pfam" id="PF10067">
    <property type="entry name" value="DUF2306"/>
    <property type="match status" value="1"/>
</dbReference>
<evidence type="ECO:0000313" key="2">
    <source>
        <dbReference type="EMBL" id="SNZ15677.1"/>
    </source>
</evidence>
<gene>
    <name evidence="2" type="ORF">SAMN05421503_2709</name>
</gene>
<evidence type="ECO:0000313" key="3">
    <source>
        <dbReference type="Proteomes" id="UP000219356"/>
    </source>
</evidence>
<feature type="transmembrane region" description="Helical" evidence="1">
    <location>
        <begin position="114"/>
        <end position="135"/>
    </location>
</feature>
<organism evidence="2 3">
    <name type="scientific">Terribacillus aidingensis</name>
    <dbReference type="NCBI Taxonomy" id="586416"/>
    <lineage>
        <taxon>Bacteria</taxon>
        <taxon>Bacillati</taxon>
        <taxon>Bacillota</taxon>
        <taxon>Bacilli</taxon>
        <taxon>Bacillales</taxon>
        <taxon>Bacillaceae</taxon>
        <taxon>Terribacillus</taxon>
    </lineage>
</organism>
<feature type="transmembrane region" description="Helical" evidence="1">
    <location>
        <begin position="46"/>
        <end position="68"/>
    </location>
</feature>